<feature type="region of interest" description="Disordered" evidence="2">
    <location>
        <begin position="1"/>
        <end position="44"/>
    </location>
</feature>
<dbReference type="InParanoid" id="G4N2D5"/>
<dbReference type="GeneID" id="2683832"/>
<protein>
    <submittedName>
        <fullName evidence="3">Uncharacterized protein</fullName>
    </submittedName>
</protein>
<feature type="compositionally biased region" description="Polar residues" evidence="2">
    <location>
        <begin position="15"/>
        <end position="37"/>
    </location>
</feature>
<sequence>MPSNQPDKNPLTGGLPTQNQGDTTSNLKNYDPATQVQKPEDRDADNPILVWDLNDWRPSQHLGGNGNISNIAPNLAPNISAIVLSRTERYFRGIPGTEDEAHTFNASAAKGFTFRNHAVKETGRDDRTIPPEFFDQNLYLRPERYIQRLRFANASQTSKLNLADGTLAVEIYMNVTLWVGLWPRVASLEDARSFIMRTSDWFFWDLNDRTDVQSSNLWERVRLNFEEMKERGLDPKYLVRHKGAIVTSLSSEHDPRDLSLPTPRRSPEYTQRLARWRRYGQCESAGGPEMLTIKQQRSVKSYLREMTGHWVNKNNPWVMDEMDWIRDPANPPVWTWIRVDESEIRLRGINHYELLVRTDLLPYSGLRDGKFMNDHFVKVSRQGRRADAYLKRLADARNMKLIIDDENGRVVPLVTPCRRAYARPSFDFYPVMGDQPATISEVQAAKNEILMMANAPPWGSSFLSPGANKTPTLFVFEQGFSRETKWEDYLKKIRMAVATGKASKGMTALAGRGDPEYAVLQKEPGPETDWVSLVNNFLRKIKEPDADISGSVPKRDWNSPMIYLSHIQKEPTSPSWLAECSNITPAEQYAFEVLTFDETKVFFRRLLGSELDIRHDKVNRIARKPQVYSVEWHEDPDIIVDNVVHTLGGITSLQAVRCILKGLRAVKNWDNKDPKSRPSISRHTYPQQLSYTGAHWGRTAKWFQKVDKKAADKKAKKKGDPNPTSDKEYDGELLAPYEKQLKVNGVHCPLLEEKVDELTLSRSTPEIIGVFIRIMATKCLYREKPPPRQIYILRLEDVWLTDPKFRNKKWVGDLMLREFDMEYARKIREHIAAFAFGDRRRPPEPTPIRTLTAAEEASRALVFPLRPKNYLTDLHQRKPWNDQVRVGVQLGRDRIFSPVKAAEIKKATDNHKTAGSAKGKDATTSTPEKPKSANTVDDSTQKRKDVDSDLEKETPARKKRRNGAPETEASVLPAKAPNLAGLSSDSTVAPKTQQSTFPVMPPHKSFDDFKLSVSSSFDPSVASFMPREVYSWYSEMRAAAEAREMAFSNVLTETHTLRTAVANHETEITQLRGEVERLMEKLAEEKNKPAAAREMLALVKQMNTMGSQIESLLTQNSAEQVAERDDNSIDAEDMDPDGENLETQDNVEETRKEDETEKEAFIFSIPQGQWEIPNESVGQIPFSNLKIMMESPAFREWVGDFSGKLDTRVIQKHAARLCEALGVIPQDPHQIVIQENERTYGRPPISQSSTTGNRETTLEKPASGGTSMVRLSVGGDQPAENNLQKWKSLEHMMILEDTGWHPHFAFFDGEKEWTVDQRKLGPRMTAEDVARILSSPSFRRSLDKVKNQRPCKIEGLISKSWSEAYPTYSADLELVLRAVDTHHTQFTDSEIIATAGTFQWKMNMHHQTQLGFGVIRVLQQAIGCKCYLILRGAQHEKDVQRALHEVCVQTGAGTGDSPDGIVPFIPTGFVMKYLADAFRTARMPMLSFDNIYNGSRVDEPAISSNETLTIKTTKMKWRVPLILLGDDDFHGEVFKVSRDRQFLNELDKMTIPDPWAAVKLLQKYLGKGTPSTTKSDETPIFEESSWTVSDGIQGWTLFREDIDAHIGSLEVADILQSVDFRRHLRTLNGLHMSYDERKKAAAEHVVNMWAQKYPTYDAHMTILRRAEKRQSCWRQTGLTGDNEDAVVLTYGPLVWTIPLTKLAADELEILAKLGEKIDFKRYLVQREALTTEAFLSTLRTLIRQYGPSLTSSRWSVDKPGLAASKIANILKTRLMFGNLPPTHGFMALNSGKQLCKISDGVKEWVFNTQFVDEYMTNTEVQTIASRADFRTILKAHPSSSPDLIINELKISWESQNPGYLEDEEYVRQFLDDATCDEDTDDKGVTVNLTYGGYEWSVTLRETDHSAQNQLLEVLRLATFPPLLVVRDVYNDKGVLAVAREVADLIAGNEMEGRSLIWGGRAWQVLLLSTTPSP</sequence>
<organism evidence="3 4">
    <name type="scientific">Pyricularia oryzae (strain 70-15 / ATCC MYA-4617 / FGSC 8958)</name>
    <name type="common">Rice blast fungus</name>
    <name type="synonym">Magnaporthe oryzae</name>
    <dbReference type="NCBI Taxonomy" id="242507"/>
    <lineage>
        <taxon>Eukaryota</taxon>
        <taxon>Fungi</taxon>
        <taxon>Dikarya</taxon>
        <taxon>Ascomycota</taxon>
        <taxon>Pezizomycotina</taxon>
        <taxon>Sordariomycetes</taxon>
        <taxon>Sordariomycetidae</taxon>
        <taxon>Magnaporthales</taxon>
        <taxon>Pyriculariaceae</taxon>
        <taxon>Pyricularia</taxon>
    </lineage>
</organism>
<feature type="compositionally biased region" description="Basic and acidic residues" evidence="2">
    <location>
        <begin position="1148"/>
        <end position="1157"/>
    </location>
</feature>
<dbReference type="KEGG" id="mgr:MGG_07905"/>
<feature type="compositionally biased region" description="Acidic residues" evidence="2">
    <location>
        <begin position="1128"/>
        <end position="1147"/>
    </location>
</feature>
<dbReference type="HOGENOM" id="CLU_234391_0_0_1"/>
<feature type="region of interest" description="Disordered" evidence="2">
    <location>
        <begin position="1115"/>
        <end position="1157"/>
    </location>
</feature>
<feature type="compositionally biased region" description="Polar residues" evidence="2">
    <location>
        <begin position="981"/>
        <end position="997"/>
    </location>
</feature>
<reference key="2">
    <citation type="submission" date="2011-05" db="EMBL/GenBank/DDBJ databases">
        <title>The Genome Sequence of Magnaporthe oryzae 70-15.</title>
        <authorList>
            <consortium name="The Broad Institute Genome Sequencing Platform"/>
            <person name="Ma L.-J."/>
            <person name="Dead R."/>
            <person name="Young S.K."/>
            <person name="Zeng Q."/>
            <person name="Gargeya S."/>
            <person name="Fitzgerald M."/>
            <person name="Haas B."/>
            <person name="Abouelleil A."/>
            <person name="Alvarado L."/>
            <person name="Arachchi H.M."/>
            <person name="Berlin A."/>
            <person name="Brown A."/>
            <person name="Chapman S.B."/>
            <person name="Chen Z."/>
            <person name="Dunbar C."/>
            <person name="Freedman E."/>
            <person name="Gearin G."/>
            <person name="Gellesch M."/>
            <person name="Goldberg J."/>
            <person name="Griggs A."/>
            <person name="Gujja S."/>
            <person name="Heiman D."/>
            <person name="Howarth C."/>
            <person name="Larson L."/>
            <person name="Lui A."/>
            <person name="MacDonald P.J.P."/>
            <person name="Mehta T."/>
            <person name="Montmayeur A."/>
            <person name="Murphy C."/>
            <person name="Neiman D."/>
            <person name="Pearson M."/>
            <person name="Priest M."/>
            <person name="Roberts A."/>
            <person name="Saif S."/>
            <person name="Shea T."/>
            <person name="Shenoy N."/>
            <person name="Sisk P."/>
            <person name="Stolte C."/>
            <person name="Sykes S."/>
            <person name="Yandava C."/>
            <person name="Wortman J."/>
            <person name="Nusbaum C."/>
            <person name="Birren B."/>
        </authorList>
    </citation>
    <scope>NUCLEOTIDE SEQUENCE</scope>
    <source>
        <strain>70-15</strain>
    </source>
</reference>
<dbReference type="RefSeq" id="XP_003713147.1">
    <property type="nucleotide sequence ID" value="XM_003713099.1"/>
</dbReference>
<dbReference type="Proteomes" id="UP000009058">
    <property type="component" value="Chromosome 3"/>
</dbReference>
<evidence type="ECO:0000313" key="4">
    <source>
        <dbReference type="Proteomes" id="UP000009058"/>
    </source>
</evidence>
<dbReference type="VEuPathDB" id="FungiDB:MGG_07905"/>
<dbReference type="OMA" id="ANHETEI"/>
<feature type="compositionally biased region" description="Polar residues" evidence="2">
    <location>
        <begin position="922"/>
        <end position="938"/>
    </location>
</feature>
<name>G4N2D5_PYRO7</name>
<keyword evidence="1" id="KW-0175">Coiled coil</keyword>
<keyword evidence="4" id="KW-1185">Reference proteome</keyword>
<evidence type="ECO:0000256" key="2">
    <source>
        <dbReference type="SAM" id="MobiDB-lite"/>
    </source>
</evidence>
<evidence type="ECO:0000313" key="3">
    <source>
        <dbReference type="EMBL" id="EHA53340.1"/>
    </source>
</evidence>
<feature type="compositionally biased region" description="Basic and acidic residues" evidence="2">
    <location>
        <begin position="939"/>
        <end position="956"/>
    </location>
</feature>
<gene>
    <name evidence="3" type="ORF">MGG_07905</name>
</gene>
<reference evidence="3 4" key="1">
    <citation type="journal article" date="2005" name="Nature">
        <title>The genome sequence of the rice blast fungus Magnaporthe grisea.</title>
        <authorList>
            <person name="Dean R.A."/>
            <person name="Talbot N.J."/>
            <person name="Ebbole D.J."/>
            <person name="Farman M.L."/>
            <person name="Mitchell T.K."/>
            <person name="Orbach M.J."/>
            <person name="Thon M."/>
            <person name="Kulkarni R."/>
            <person name="Xu J.R."/>
            <person name="Pan H."/>
            <person name="Read N.D."/>
            <person name="Lee Y.H."/>
            <person name="Carbone I."/>
            <person name="Brown D."/>
            <person name="Oh Y.Y."/>
            <person name="Donofrio N."/>
            <person name="Jeong J.S."/>
            <person name="Soanes D.M."/>
            <person name="Djonovic S."/>
            <person name="Kolomiets E."/>
            <person name="Rehmeyer C."/>
            <person name="Li W."/>
            <person name="Harding M."/>
            <person name="Kim S."/>
            <person name="Lebrun M.H."/>
            <person name="Bohnert H."/>
            <person name="Coughlan S."/>
            <person name="Butler J."/>
            <person name="Calvo S."/>
            <person name="Ma L.J."/>
            <person name="Nicol R."/>
            <person name="Purcell S."/>
            <person name="Nusbaum C."/>
            <person name="Galagan J.E."/>
            <person name="Birren B.W."/>
        </authorList>
    </citation>
    <scope>NUCLEOTIDE SEQUENCE [LARGE SCALE GENOMIC DNA]</scope>
    <source>
        <strain evidence="4">70-15 / ATCC MYA-4617 / FGSC 8958</strain>
    </source>
</reference>
<dbReference type="EMBL" id="CM001233">
    <property type="protein sequence ID" value="EHA53340.1"/>
    <property type="molecule type" value="Genomic_DNA"/>
</dbReference>
<feature type="region of interest" description="Disordered" evidence="2">
    <location>
        <begin position="906"/>
        <end position="1001"/>
    </location>
</feature>
<feature type="region of interest" description="Disordered" evidence="2">
    <location>
        <begin position="1238"/>
        <end position="1266"/>
    </location>
</feature>
<evidence type="ECO:0000256" key="1">
    <source>
        <dbReference type="SAM" id="Coils"/>
    </source>
</evidence>
<proteinExistence type="predicted"/>
<dbReference type="SMR" id="G4N2D5"/>
<accession>G4N2D5</accession>
<feature type="coiled-coil region" evidence="1">
    <location>
        <begin position="1061"/>
        <end position="1088"/>
    </location>
</feature>
<feature type="compositionally biased region" description="Polar residues" evidence="2">
    <location>
        <begin position="1245"/>
        <end position="1255"/>
    </location>
</feature>